<organism evidence="2 3">
    <name type="scientific">Bosea vaviloviae</name>
    <dbReference type="NCBI Taxonomy" id="1526658"/>
    <lineage>
        <taxon>Bacteria</taxon>
        <taxon>Pseudomonadati</taxon>
        <taxon>Pseudomonadota</taxon>
        <taxon>Alphaproteobacteria</taxon>
        <taxon>Hyphomicrobiales</taxon>
        <taxon>Boseaceae</taxon>
        <taxon>Bosea</taxon>
    </lineage>
</organism>
<feature type="transmembrane region" description="Helical" evidence="1">
    <location>
        <begin position="37"/>
        <end position="55"/>
    </location>
</feature>
<gene>
    <name evidence="2" type="ORF">BHK69_19245</name>
</gene>
<dbReference type="OrthoDB" id="8162687at2"/>
<accession>A0A1D7U4K8</accession>
<keyword evidence="1" id="KW-1133">Transmembrane helix</keyword>
<dbReference type="KEGG" id="bvv:BHK69_19245"/>
<evidence type="ECO:0000313" key="3">
    <source>
        <dbReference type="Proteomes" id="UP000094969"/>
    </source>
</evidence>
<name>A0A1D7U4K8_9HYPH</name>
<evidence type="ECO:0000256" key="1">
    <source>
        <dbReference type="SAM" id="Phobius"/>
    </source>
</evidence>
<sequence>MLAMPPPRNRERQVLTAICVVALLGLAWMGWQALGGLGVGILGLLVLFVAVRVELEGNGPVGAQSTPEFYARQVRAEREQPHIDRVSRRAENAAFLSSARVGVVAGMALTVIGFGLLFSGAVPNGPIGLFELGDIFASLFLKGRPW</sequence>
<feature type="transmembrane region" description="Helical" evidence="1">
    <location>
        <begin position="12"/>
        <end position="31"/>
    </location>
</feature>
<reference evidence="2 3" key="1">
    <citation type="journal article" date="2015" name="Antonie Van Leeuwenhoek">
        <title>Bosea vaviloviae sp. nov., a new species of slow-growing rhizobia isolated from nodules of the relict species Vavilovia formosa (Stev.) Fed.</title>
        <authorList>
            <person name="Safronova V.I."/>
            <person name="Kuznetsova I.G."/>
            <person name="Sazanova A.L."/>
            <person name="Kimeklis A.K."/>
            <person name="Belimov A.A."/>
            <person name="Andronov E.E."/>
            <person name="Pinaev A.G."/>
            <person name="Chizhevskaya E.P."/>
            <person name="Pukhaev A.R."/>
            <person name="Popov K.P."/>
            <person name="Willems A."/>
            <person name="Tikhonovich I.A."/>
        </authorList>
    </citation>
    <scope>NUCLEOTIDE SEQUENCE [LARGE SCALE GENOMIC DNA]</scope>
    <source>
        <strain evidence="2 3">Vaf18</strain>
    </source>
</reference>
<feature type="transmembrane region" description="Helical" evidence="1">
    <location>
        <begin position="93"/>
        <end position="118"/>
    </location>
</feature>
<keyword evidence="3" id="KW-1185">Reference proteome</keyword>
<dbReference type="RefSeq" id="WP_069691504.1">
    <property type="nucleotide sequence ID" value="NZ_CP017147.1"/>
</dbReference>
<dbReference type="AlphaFoldDB" id="A0A1D7U4K8"/>
<keyword evidence="1" id="KW-0472">Membrane</keyword>
<protein>
    <submittedName>
        <fullName evidence="2">Uncharacterized protein</fullName>
    </submittedName>
</protein>
<dbReference type="Proteomes" id="UP000094969">
    <property type="component" value="Chromosome"/>
</dbReference>
<dbReference type="EMBL" id="CP017147">
    <property type="protein sequence ID" value="AOO82294.1"/>
    <property type="molecule type" value="Genomic_DNA"/>
</dbReference>
<keyword evidence="1" id="KW-0812">Transmembrane</keyword>
<evidence type="ECO:0000313" key="2">
    <source>
        <dbReference type="EMBL" id="AOO82294.1"/>
    </source>
</evidence>
<proteinExistence type="predicted"/>